<feature type="domain" description="Metallo-beta-lactamase" evidence="1">
    <location>
        <begin position="26"/>
        <end position="117"/>
    </location>
</feature>
<dbReference type="EMBL" id="JBHTHR010000681">
    <property type="protein sequence ID" value="MFD0802993.1"/>
    <property type="molecule type" value="Genomic_DNA"/>
</dbReference>
<comment type="caution">
    <text evidence="2">The sequence shown here is derived from an EMBL/GenBank/DDBJ whole genome shotgun (WGS) entry which is preliminary data.</text>
</comment>
<evidence type="ECO:0000259" key="1">
    <source>
        <dbReference type="Pfam" id="PF00753"/>
    </source>
</evidence>
<evidence type="ECO:0000313" key="3">
    <source>
        <dbReference type="Proteomes" id="UP001596956"/>
    </source>
</evidence>
<organism evidence="2 3">
    <name type="scientific">Streptomonospora algeriensis</name>
    <dbReference type="NCBI Taxonomy" id="995084"/>
    <lineage>
        <taxon>Bacteria</taxon>
        <taxon>Bacillati</taxon>
        <taxon>Actinomycetota</taxon>
        <taxon>Actinomycetes</taxon>
        <taxon>Streptosporangiales</taxon>
        <taxon>Nocardiopsidaceae</taxon>
        <taxon>Streptomonospora</taxon>
    </lineage>
</organism>
<evidence type="ECO:0000313" key="2">
    <source>
        <dbReference type="EMBL" id="MFD0802993.1"/>
    </source>
</evidence>
<gene>
    <name evidence="2" type="ORF">ACFQZU_16925</name>
</gene>
<dbReference type="Gene3D" id="3.60.15.10">
    <property type="entry name" value="Ribonuclease Z/Hydroxyacylglutathione hydrolase-like"/>
    <property type="match status" value="1"/>
</dbReference>
<protein>
    <submittedName>
        <fullName evidence="2">MBL fold metallo-hydrolase</fullName>
    </submittedName>
</protein>
<feature type="non-terminal residue" evidence="2">
    <location>
        <position position="132"/>
    </location>
</feature>
<proteinExistence type="predicted"/>
<dbReference type="SUPFAM" id="SSF56281">
    <property type="entry name" value="Metallo-hydrolase/oxidoreductase"/>
    <property type="match status" value="1"/>
</dbReference>
<name>A0ABW3BJR2_9ACTN</name>
<keyword evidence="3" id="KW-1185">Reference proteome</keyword>
<reference evidence="3" key="1">
    <citation type="journal article" date="2019" name="Int. J. Syst. Evol. Microbiol.">
        <title>The Global Catalogue of Microorganisms (GCM) 10K type strain sequencing project: providing services to taxonomists for standard genome sequencing and annotation.</title>
        <authorList>
            <consortium name="The Broad Institute Genomics Platform"/>
            <consortium name="The Broad Institute Genome Sequencing Center for Infectious Disease"/>
            <person name="Wu L."/>
            <person name="Ma J."/>
        </authorList>
    </citation>
    <scope>NUCLEOTIDE SEQUENCE [LARGE SCALE GENOMIC DNA]</scope>
    <source>
        <strain evidence="3">CCUG 63369</strain>
    </source>
</reference>
<dbReference type="InterPro" id="IPR001279">
    <property type="entry name" value="Metallo-B-lactamas"/>
</dbReference>
<dbReference type="Pfam" id="PF00753">
    <property type="entry name" value="Lactamase_B"/>
    <property type="match status" value="1"/>
</dbReference>
<accession>A0ABW3BJR2</accession>
<dbReference type="InterPro" id="IPR036866">
    <property type="entry name" value="RibonucZ/Hydroxyglut_hydro"/>
</dbReference>
<dbReference type="Proteomes" id="UP001596956">
    <property type="component" value="Unassembled WGS sequence"/>
</dbReference>
<sequence length="132" mass="13963">MRPLPPVEDLGEGVWSVPVPIPGNPLGYTLVYVLDSPQGPVLVDAGWNHEASWHALAAGLETAGTSVADVYGVVLTHFHPDHCGLTARVREASGAWIAMHRADADLIRGFARIGADALHDRQLRRTAGAGAS</sequence>